<dbReference type="Gene3D" id="2.30.30.40">
    <property type="entry name" value="SH3 Domains"/>
    <property type="match status" value="2"/>
</dbReference>
<feature type="region of interest" description="Disordered" evidence="3">
    <location>
        <begin position="710"/>
        <end position="750"/>
    </location>
</feature>
<dbReference type="PANTHER" id="PTHR10829">
    <property type="entry name" value="CORTACTIN AND DREBRIN"/>
    <property type="match status" value="1"/>
</dbReference>
<feature type="region of interest" description="Disordered" evidence="3">
    <location>
        <begin position="519"/>
        <end position="635"/>
    </location>
</feature>
<dbReference type="SMART" id="SM00102">
    <property type="entry name" value="ADF"/>
    <property type="match status" value="1"/>
</dbReference>
<dbReference type="Proteomes" id="UP001446871">
    <property type="component" value="Unassembled WGS sequence"/>
</dbReference>
<proteinExistence type="predicted"/>
<name>A0ABR1U2M9_9PEZI</name>
<evidence type="ECO:0000256" key="2">
    <source>
        <dbReference type="PROSITE-ProRule" id="PRU00192"/>
    </source>
</evidence>
<feature type="compositionally biased region" description="Low complexity" evidence="3">
    <location>
        <begin position="417"/>
        <end position="436"/>
    </location>
</feature>
<dbReference type="InterPro" id="IPR029006">
    <property type="entry name" value="ADF-H/Gelsolin-like_dom_sf"/>
</dbReference>
<dbReference type="Pfam" id="PF14604">
    <property type="entry name" value="SH3_9"/>
    <property type="match status" value="2"/>
</dbReference>
<feature type="compositionally biased region" description="Pro residues" evidence="3">
    <location>
        <begin position="720"/>
        <end position="735"/>
    </location>
</feature>
<dbReference type="InterPro" id="IPR002108">
    <property type="entry name" value="ADF-H"/>
</dbReference>
<comment type="caution">
    <text evidence="6">The sequence shown here is derived from an EMBL/GenBank/DDBJ whole genome shotgun (WGS) entry which is preliminary data.</text>
</comment>
<feature type="domain" description="ADF-H" evidence="5">
    <location>
        <begin position="5"/>
        <end position="153"/>
    </location>
</feature>
<evidence type="ECO:0000313" key="7">
    <source>
        <dbReference type="Proteomes" id="UP001446871"/>
    </source>
</evidence>
<protein>
    <submittedName>
        <fullName evidence="6">Drebrin-like protein</fullName>
    </submittedName>
</protein>
<dbReference type="PANTHER" id="PTHR10829:SF25">
    <property type="entry name" value="DREBRIN-LIKE PROTEIN"/>
    <property type="match status" value="1"/>
</dbReference>
<evidence type="ECO:0000256" key="3">
    <source>
        <dbReference type="SAM" id="MobiDB-lite"/>
    </source>
</evidence>
<evidence type="ECO:0000259" key="5">
    <source>
        <dbReference type="PROSITE" id="PS51263"/>
    </source>
</evidence>
<feature type="domain" description="SH3" evidence="4">
    <location>
        <begin position="741"/>
        <end position="799"/>
    </location>
</feature>
<dbReference type="InterPro" id="IPR001452">
    <property type="entry name" value="SH3_domain"/>
</dbReference>
<dbReference type="SUPFAM" id="SSF55753">
    <property type="entry name" value="Actin depolymerizing proteins"/>
    <property type="match status" value="1"/>
</dbReference>
<dbReference type="CDD" id="cd11962">
    <property type="entry name" value="SH3_Abp1_fungi_C1"/>
    <property type="match status" value="1"/>
</dbReference>
<dbReference type="InterPro" id="IPR035719">
    <property type="entry name" value="Abp1_fungi_SH3_C1"/>
</dbReference>
<keyword evidence="7" id="KW-1185">Reference proteome</keyword>
<evidence type="ECO:0000313" key="6">
    <source>
        <dbReference type="EMBL" id="KAK8053160.1"/>
    </source>
</evidence>
<dbReference type="SUPFAM" id="SSF50044">
    <property type="entry name" value="SH3-domain"/>
    <property type="match status" value="2"/>
</dbReference>
<feature type="region of interest" description="Disordered" evidence="3">
    <location>
        <begin position="159"/>
        <end position="178"/>
    </location>
</feature>
<feature type="compositionally biased region" description="Low complexity" evidence="3">
    <location>
        <begin position="162"/>
        <end position="172"/>
    </location>
</feature>
<evidence type="ECO:0000256" key="1">
    <source>
        <dbReference type="ARBA" id="ARBA00022443"/>
    </source>
</evidence>
<keyword evidence="1 2" id="KW-0728">SH3 domain</keyword>
<dbReference type="PRINTS" id="PR00452">
    <property type="entry name" value="SH3DOMAIN"/>
</dbReference>
<evidence type="ECO:0000259" key="4">
    <source>
        <dbReference type="PROSITE" id="PS50002"/>
    </source>
</evidence>
<dbReference type="CDD" id="cd11961">
    <property type="entry name" value="SH3_Abp1_fungi_C2"/>
    <property type="match status" value="1"/>
</dbReference>
<gene>
    <name evidence="6" type="ORF">PG996_012461</name>
</gene>
<dbReference type="SMART" id="SM00326">
    <property type="entry name" value="SH3"/>
    <property type="match status" value="2"/>
</dbReference>
<accession>A0ABR1U2M9</accession>
<feature type="compositionally biased region" description="Basic and acidic residues" evidence="3">
    <location>
        <begin position="284"/>
        <end position="293"/>
    </location>
</feature>
<reference evidence="6 7" key="1">
    <citation type="submission" date="2023-01" db="EMBL/GenBank/DDBJ databases">
        <title>Analysis of 21 Apiospora genomes using comparative genomics revels a genus with tremendous synthesis potential of carbohydrate active enzymes and secondary metabolites.</title>
        <authorList>
            <person name="Sorensen T."/>
        </authorList>
    </citation>
    <scope>NUCLEOTIDE SEQUENCE [LARGE SCALE GENOMIC DNA]</scope>
    <source>
        <strain evidence="6 7">CBS 83171</strain>
    </source>
</reference>
<feature type="region of interest" description="Disordered" evidence="3">
    <location>
        <begin position="284"/>
        <end position="495"/>
    </location>
</feature>
<dbReference type="EMBL" id="JAQQWM010000008">
    <property type="protein sequence ID" value="KAK8053160.1"/>
    <property type="molecule type" value="Genomic_DNA"/>
</dbReference>
<organism evidence="6 7">
    <name type="scientific">Apiospora saccharicola</name>
    <dbReference type="NCBI Taxonomy" id="335842"/>
    <lineage>
        <taxon>Eukaryota</taxon>
        <taxon>Fungi</taxon>
        <taxon>Dikarya</taxon>
        <taxon>Ascomycota</taxon>
        <taxon>Pezizomycotina</taxon>
        <taxon>Sordariomycetes</taxon>
        <taxon>Xylariomycetidae</taxon>
        <taxon>Amphisphaeriales</taxon>
        <taxon>Apiosporaceae</taxon>
        <taxon>Apiospora</taxon>
    </lineage>
</organism>
<dbReference type="InterPro" id="IPR036028">
    <property type="entry name" value="SH3-like_dom_sf"/>
</dbReference>
<feature type="compositionally biased region" description="Polar residues" evidence="3">
    <location>
        <begin position="471"/>
        <end position="485"/>
    </location>
</feature>
<feature type="compositionally biased region" description="Acidic residues" evidence="3">
    <location>
        <begin position="566"/>
        <end position="575"/>
    </location>
</feature>
<feature type="compositionally biased region" description="Polar residues" evidence="3">
    <location>
        <begin position="361"/>
        <end position="370"/>
    </location>
</feature>
<dbReference type="CDD" id="cd11281">
    <property type="entry name" value="ADF_drebrin_like"/>
    <property type="match status" value="1"/>
</dbReference>
<dbReference type="Pfam" id="PF00241">
    <property type="entry name" value="Cofilin_ADF"/>
    <property type="match status" value="1"/>
</dbReference>
<feature type="domain" description="SH3" evidence="4">
    <location>
        <begin position="650"/>
        <end position="710"/>
    </location>
</feature>
<feature type="region of interest" description="Disordered" evidence="3">
    <location>
        <begin position="230"/>
        <end position="269"/>
    </location>
</feature>
<dbReference type="InterPro" id="IPR035718">
    <property type="entry name" value="Abp1_fungi_SH3_C2"/>
</dbReference>
<sequence>MASLNLSINGPSIKSSYQGVINAPAAPAGSSSTYGQWALFSVQAPLANAFQDSGNKESILKVTSKGEGELEELIEEFNEGRVQFAFLKIKDPNSGLPKYALIAWCGGGVPERTKGYFTSHLNAVSKVLHGYHVQITARSDTDLEPANILQKIADASGSKYTAGGSAPVKPAGGAPPPVKSKPVFPTTATGTISFNPIVAARNAQLRQNTNEDGWGDDAPQVSRTQLEKVEPAYKPTKVNMAELTSQKQEPSRSGGAQEDDRPGVVRGAYQPVGKVDIAAIRAAAKEKADDRPTTVKGAYEPVGKVDIAAIRAKAQKPTAAQEEQAPEQPKPVAERSAAFSQPPQSERMTEMPKPKVANKFSGASSFTGTKPLNPGGFGLLGPTATGSSGGQLGTAGRKFADSAGKTPAQLWAEKKAAQGGAAPSSAPDPAANPVSPQASGQAGGWKSGYSGKSWAPVQPPTYQKGIAGQKTGETAASQEEQTPASPSGGVGSIRDRFKGAAPIGAAAGVGAAAGIGAGAAAYAATRDDEHEESGPPPPPMGTRPNEDAPQGGFALPGLPSRPPPPTDEEEEEEPEPIQVAMPVARGPETELEPASEPPRSLPMRPIEQELPREEDLQEEEDVQDPRASAAAVAQEQFGQDAVTDVQGAASGGHRALIQYDYEKAEDNELELREGEYVTNIEMVDEDWWMGTNSSGESGLFPSNYVELVEEEEDAPAPAASMPPPPPPAAAEPDPAPAQSGGSGPTATAQFDYEAAEDNELSFPEGATVTNLEFPDDDWWFGHYNGDSGLFPANYVELDQ</sequence>
<dbReference type="PROSITE" id="PS51263">
    <property type="entry name" value="ADF_H"/>
    <property type="match status" value="1"/>
</dbReference>
<dbReference type="PROSITE" id="PS50002">
    <property type="entry name" value="SH3"/>
    <property type="match status" value="2"/>
</dbReference>
<dbReference type="Gene3D" id="3.40.20.10">
    <property type="entry name" value="Severin"/>
    <property type="match status" value="1"/>
</dbReference>